<evidence type="ECO:0000313" key="7">
    <source>
        <dbReference type="Proteomes" id="UP000192491"/>
    </source>
</evidence>
<sequence>MSQPVQVSVLALHLHGTHIGYLAGFAGGHNIITFTPDYLHSQTRPTFTLTQLGKPDLLEKPWQTRQRLHPVLSNLLPEGALREWAALQLKVHPDNEFPLFTWFGNDLPGALIVTPLESAQVPAWALARNNTQTTPIIVPVSHYGQRFSLAGVQMKFSGKHKDGRYHISQVGELGNWIIKTPSTLYPNVPANEYTSMTLAGLAGINIPEIRLIPLAELDGLPNILLPAETHAYAIRRFDRNNTDGRIHTEDFAQILQKYPHEKYRDSNYEMLGRILLQYSHDGIADLQQFARRLLVNILLGNGDAHLKNWTIYYPDQITPQLAPAYDILYTQAYITGETRAALNLGNEKDWYTLGWRHFQQWANKSGVAWSVIETALQDTLERARDLWPDALANLPMQTMQQSALRAHWQRLNSAWRIG</sequence>
<comment type="caution">
    <text evidence="6">The sequence shown here is derived from an EMBL/GenBank/DDBJ whole genome shotgun (WGS) entry which is preliminary data.</text>
</comment>
<dbReference type="NCBIfam" id="TIGR03071">
    <property type="entry name" value="couple_hipA"/>
    <property type="match status" value="1"/>
</dbReference>
<evidence type="ECO:0000256" key="1">
    <source>
        <dbReference type="ARBA" id="ARBA00010164"/>
    </source>
</evidence>
<dbReference type="Pfam" id="PF13657">
    <property type="entry name" value="Couple_hipA"/>
    <property type="match status" value="1"/>
</dbReference>
<reference evidence="6 7" key="1">
    <citation type="submission" date="2017-01" db="EMBL/GenBank/DDBJ databases">
        <title>Novel large sulfur bacteria in the metagenomes of groundwater-fed chemosynthetic microbial mats in the Lake Huron basin.</title>
        <authorList>
            <person name="Sharrar A.M."/>
            <person name="Flood B.E."/>
            <person name="Bailey J.V."/>
            <person name="Jones D.S."/>
            <person name="Biddanda B."/>
            <person name="Ruberg S.A."/>
            <person name="Marcus D.N."/>
            <person name="Dick G.J."/>
        </authorList>
    </citation>
    <scope>NUCLEOTIDE SEQUENCE [LARGE SCALE GENOMIC DNA]</scope>
    <source>
        <strain evidence="6">A8</strain>
    </source>
</reference>
<feature type="domain" description="HipA-like C-terminal" evidence="4">
    <location>
        <begin position="147"/>
        <end position="387"/>
    </location>
</feature>
<feature type="domain" description="HipA N-terminal subdomain 1" evidence="5">
    <location>
        <begin position="12"/>
        <end position="113"/>
    </location>
</feature>
<dbReference type="AlphaFoldDB" id="A0A1Y1QI28"/>
<dbReference type="Proteomes" id="UP000192491">
    <property type="component" value="Unassembled WGS sequence"/>
</dbReference>
<dbReference type="GO" id="GO:0004674">
    <property type="term" value="F:protein serine/threonine kinase activity"/>
    <property type="evidence" value="ECO:0007669"/>
    <property type="project" value="TreeGrafter"/>
</dbReference>
<dbReference type="STRING" id="1123401.GCA_000621325_02634"/>
<dbReference type="PANTHER" id="PTHR37419:SF1">
    <property type="entry name" value="SERINE_THREONINE-PROTEIN KINASE TOXIN HIPA"/>
    <property type="match status" value="1"/>
</dbReference>
<evidence type="ECO:0000256" key="2">
    <source>
        <dbReference type="ARBA" id="ARBA00022679"/>
    </source>
</evidence>
<dbReference type="GO" id="GO:0005829">
    <property type="term" value="C:cytosol"/>
    <property type="evidence" value="ECO:0007669"/>
    <property type="project" value="TreeGrafter"/>
</dbReference>
<dbReference type="InterPro" id="IPR017508">
    <property type="entry name" value="HipA_N1"/>
</dbReference>
<name>A0A1Y1QI28_9GAMM</name>
<dbReference type="Pfam" id="PF07804">
    <property type="entry name" value="HipA_C"/>
    <property type="match status" value="1"/>
</dbReference>
<evidence type="ECO:0000259" key="5">
    <source>
        <dbReference type="Pfam" id="PF13657"/>
    </source>
</evidence>
<dbReference type="Gene3D" id="1.10.1070.20">
    <property type="match status" value="1"/>
</dbReference>
<evidence type="ECO:0000259" key="4">
    <source>
        <dbReference type="Pfam" id="PF07804"/>
    </source>
</evidence>
<keyword evidence="2" id="KW-0808">Transferase</keyword>
<gene>
    <name evidence="6" type="ORF">BWK73_32150</name>
</gene>
<dbReference type="InterPro" id="IPR012893">
    <property type="entry name" value="HipA-like_C"/>
</dbReference>
<dbReference type="PANTHER" id="PTHR37419">
    <property type="entry name" value="SERINE/THREONINE-PROTEIN KINASE TOXIN HIPA"/>
    <property type="match status" value="1"/>
</dbReference>
<organism evidence="6 7">
    <name type="scientific">Thiothrix lacustris</name>
    <dbReference type="NCBI Taxonomy" id="525917"/>
    <lineage>
        <taxon>Bacteria</taxon>
        <taxon>Pseudomonadati</taxon>
        <taxon>Pseudomonadota</taxon>
        <taxon>Gammaproteobacteria</taxon>
        <taxon>Thiotrichales</taxon>
        <taxon>Thiotrichaceae</taxon>
        <taxon>Thiothrix</taxon>
    </lineage>
</organism>
<evidence type="ECO:0000256" key="3">
    <source>
        <dbReference type="ARBA" id="ARBA00022777"/>
    </source>
</evidence>
<proteinExistence type="inferred from homology"/>
<accession>A0A1Y1QI28</accession>
<keyword evidence="3 6" id="KW-0418">Kinase</keyword>
<dbReference type="EMBL" id="MTEJ01000265">
    <property type="protein sequence ID" value="OQX05974.1"/>
    <property type="molecule type" value="Genomic_DNA"/>
</dbReference>
<dbReference type="InterPro" id="IPR052028">
    <property type="entry name" value="HipA_Ser/Thr_kinase"/>
</dbReference>
<comment type="similarity">
    <text evidence="1">Belongs to the HipA Ser/Thr kinase family.</text>
</comment>
<dbReference type="eggNOG" id="COG3550">
    <property type="taxonomic scope" value="Bacteria"/>
</dbReference>
<evidence type="ECO:0000313" key="6">
    <source>
        <dbReference type="EMBL" id="OQX05974.1"/>
    </source>
</evidence>
<protein>
    <submittedName>
        <fullName evidence="6">Phosphatidylinositol kinase</fullName>
    </submittedName>
</protein>